<protein>
    <recommendedName>
        <fullName evidence="15">Cytochrome P450</fullName>
    </recommendedName>
</protein>
<evidence type="ECO:0000256" key="1">
    <source>
        <dbReference type="ARBA" id="ARBA00004370"/>
    </source>
</evidence>
<comment type="cofactor">
    <cofactor evidence="11">
        <name>heme</name>
        <dbReference type="ChEBI" id="CHEBI:30413"/>
    </cofactor>
</comment>
<keyword evidence="10" id="KW-0472">Membrane</keyword>
<evidence type="ECO:0000313" key="14">
    <source>
        <dbReference type="Proteomes" id="UP001172457"/>
    </source>
</evidence>
<dbReference type="PRINTS" id="PR00463">
    <property type="entry name" value="EP450I"/>
</dbReference>
<dbReference type="InterPro" id="IPR050665">
    <property type="entry name" value="Cytochrome_P450_Monooxygen"/>
</dbReference>
<dbReference type="InterPro" id="IPR002401">
    <property type="entry name" value="Cyt_P450_E_grp-I"/>
</dbReference>
<keyword evidence="9 12" id="KW-0503">Monooxygenase</keyword>
<evidence type="ECO:0000313" key="13">
    <source>
        <dbReference type="EMBL" id="KAJ9541261.1"/>
    </source>
</evidence>
<dbReference type="InterPro" id="IPR036396">
    <property type="entry name" value="Cyt_P450_sf"/>
</dbReference>
<gene>
    <name evidence="13" type="ORF">OSB04_027767</name>
</gene>
<evidence type="ECO:0000256" key="11">
    <source>
        <dbReference type="PIRSR" id="PIRSR602401-1"/>
    </source>
</evidence>
<dbReference type="GO" id="GO:0016020">
    <property type="term" value="C:membrane"/>
    <property type="evidence" value="ECO:0007669"/>
    <property type="project" value="UniProtKB-SubCell"/>
</dbReference>
<dbReference type="EMBL" id="JARYMX010000007">
    <property type="protein sequence ID" value="KAJ9541261.1"/>
    <property type="molecule type" value="Genomic_DNA"/>
</dbReference>
<feature type="binding site" description="axial binding residue" evidence="11">
    <location>
        <position position="461"/>
    </location>
    <ligand>
        <name>heme</name>
        <dbReference type="ChEBI" id="CHEBI:30413"/>
    </ligand>
    <ligandPart>
        <name>Fe</name>
        <dbReference type="ChEBI" id="CHEBI:18248"/>
    </ligandPart>
</feature>
<keyword evidence="6" id="KW-1133">Transmembrane helix</keyword>
<evidence type="ECO:0000256" key="9">
    <source>
        <dbReference type="ARBA" id="ARBA00023033"/>
    </source>
</evidence>
<dbReference type="AlphaFoldDB" id="A0AA38SSR7"/>
<evidence type="ECO:0000256" key="6">
    <source>
        <dbReference type="ARBA" id="ARBA00022989"/>
    </source>
</evidence>
<keyword evidence="3 11" id="KW-0349">Heme</keyword>
<keyword evidence="14" id="KW-1185">Reference proteome</keyword>
<evidence type="ECO:0000256" key="8">
    <source>
        <dbReference type="ARBA" id="ARBA00023004"/>
    </source>
</evidence>
<dbReference type="InterPro" id="IPR017972">
    <property type="entry name" value="Cyt_P450_CS"/>
</dbReference>
<dbReference type="FunFam" id="1.10.630.10:FF:000029">
    <property type="entry name" value="Cytochrome P450 734A1"/>
    <property type="match status" value="1"/>
</dbReference>
<dbReference type="PRINTS" id="PR00385">
    <property type="entry name" value="P450"/>
</dbReference>
<comment type="caution">
    <text evidence="13">The sequence shown here is derived from an EMBL/GenBank/DDBJ whole genome shotgun (WGS) entry which is preliminary data.</text>
</comment>
<evidence type="ECO:0000256" key="2">
    <source>
        <dbReference type="ARBA" id="ARBA00010617"/>
    </source>
</evidence>
<organism evidence="13 14">
    <name type="scientific">Centaurea solstitialis</name>
    <name type="common">yellow star-thistle</name>
    <dbReference type="NCBI Taxonomy" id="347529"/>
    <lineage>
        <taxon>Eukaryota</taxon>
        <taxon>Viridiplantae</taxon>
        <taxon>Streptophyta</taxon>
        <taxon>Embryophyta</taxon>
        <taxon>Tracheophyta</taxon>
        <taxon>Spermatophyta</taxon>
        <taxon>Magnoliopsida</taxon>
        <taxon>eudicotyledons</taxon>
        <taxon>Gunneridae</taxon>
        <taxon>Pentapetalae</taxon>
        <taxon>asterids</taxon>
        <taxon>campanulids</taxon>
        <taxon>Asterales</taxon>
        <taxon>Asteraceae</taxon>
        <taxon>Carduoideae</taxon>
        <taxon>Cardueae</taxon>
        <taxon>Centaureinae</taxon>
        <taxon>Centaurea</taxon>
    </lineage>
</organism>
<dbReference type="GO" id="GO:0005506">
    <property type="term" value="F:iron ion binding"/>
    <property type="evidence" value="ECO:0007669"/>
    <property type="project" value="InterPro"/>
</dbReference>
<evidence type="ECO:0008006" key="15">
    <source>
        <dbReference type="Google" id="ProtNLM"/>
    </source>
</evidence>
<dbReference type="GO" id="GO:0016705">
    <property type="term" value="F:oxidoreductase activity, acting on paired donors, with incorporation or reduction of molecular oxygen"/>
    <property type="evidence" value="ECO:0007669"/>
    <property type="project" value="InterPro"/>
</dbReference>
<keyword evidence="8 11" id="KW-0408">Iron</keyword>
<name>A0AA38SSR7_9ASTR</name>
<dbReference type="SUPFAM" id="SSF48264">
    <property type="entry name" value="Cytochrome P450"/>
    <property type="match status" value="1"/>
</dbReference>
<dbReference type="Pfam" id="PF00067">
    <property type="entry name" value="p450"/>
    <property type="match status" value="1"/>
</dbReference>
<dbReference type="PANTHER" id="PTHR24282">
    <property type="entry name" value="CYTOCHROME P450 FAMILY MEMBER"/>
    <property type="match status" value="1"/>
</dbReference>
<dbReference type="GO" id="GO:0020037">
    <property type="term" value="F:heme binding"/>
    <property type="evidence" value="ECO:0007669"/>
    <property type="project" value="InterPro"/>
</dbReference>
<evidence type="ECO:0000256" key="3">
    <source>
        <dbReference type="ARBA" id="ARBA00022617"/>
    </source>
</evidence>
<reference evidence="13" key="1">
    <citation type="submission" date="2023-03" db="EMBL/GenBank/DDBJ databases">
        <title>Chromosome-scale reference genome and RAD-based genetic map of yellow starthistle (Centaurea solstitialis) reveal putative structural variation and QTLs associated with invader traits.</title>
        <authorList>
            <person name="Reatini B."/>
            <person name="Cang F.A."/>
            <person name="Jiang Q."/>
            <person name="Mckibben M.T.W."/>
            <person name="Barker M.S."/>
            <person name="Rieseberg L.H."/>
            <person name="Dlugosch K.M."/>
        </authorList>
    </citation>
    <scope>NUCLEOTIDE SEQUENCE</scope>
    <source>
        <strain evidence="13">CAN-66</strain>
        <tissue evidence="13">Leaf</tissue>
    </source>
</reference>
<sequence>MGAIINTIVISCALAVVLCVWKVVNTLWVRPKKLEEYLRKQGFNGNSYKLLFGDMKEMSSMVKMANSKPIKEWGVGDDVLRRVLPFPHHLLQKYGKNFIIWFGWKPRVHIMEPDLIKDVLMNSNDFPKTKTNPRAKFIVTGVLSYDGDKWSKHRRLLNPAFHVHKLKNMSPAFQLCCGKMIEKWGMMVSSKGFHELDVWPDLQALTYDVIARTSFGSSYEEGAQIFELLKEQTQLVASTFQSIYVPGMRFLPTKRNKRMKAIEKEVELLLRGIIDTKLKAMKGRESNDDNLLGIMLESKIKDGDHQGMTINEIMEECKLFYFAGQETTASLLVWTMILLSKHQEWQSRAREEVLNVFQNKSLDIDGLNHLNVVTMIIHEVLRLYPPAVGLARLVSRDIIVGGRNLPSGTEIGIPVMLLHYDEETWGADAKEFKPERFSGGVSKAVKNQATYLPFGWGPRICIGQNFAMLEVKIALSMILKSFSFEVSPSYVHAPYIVFALRPQYGAQLILRKL</sequence>
<accession>A0AA38SSR7</accession>
<evidence type="ECO:0000256" key="12">
    <source>
        <dbReference type="RuleBase" id="RU000461"/>
    </source>
</evidence>
<evidence type="ECO:0000256" key="4">
    <source>
        <dbReference type="ARBA" id="ARBA00022692"/>
    </source>
</evidence>
<comment type="subcellular location">
    <subcellularLocation>
        <location evidence="1">Membrane</location>
    </subcellularLocation>
</comment>
<evidence type="ECO:0000256" key="7">
    <source>
        <dbReference type="ARBA" id="ARBA00023002"/>
    </source>
</evidence>
<dbReference type="Proteomes" id="UP001172457">
    <property type="component" value="Chromosome 7"/>
</dbReference>
<dbReference type="PANTHER" id="PTHR24282:SF209">
    <property type="entry name" value="11-OXO-BETA-AMYRIN 30-OXIDASE"/>
    <property type="match status" value="1"/>
</dbReference>
<dbReference type="Gene3D" id="1.10.630.10">
    <property type="entry name" value="Cytochrome P450"/>
    <property type="match status" value="1"/>
</dbReference>
<proteinExistence type="inferred from homology"/>
<keyword evidence="5 11" id="KW-0479">Metal-binding</keyword>
<dbReference type="GO" id="GO:0004497">
    <property type="term" value="F:monooxygenase activity"/>
    <property type="evidence" value="ECO:0007669"/>
    <property type="project" value="UniProtKB-KW"/>
</dbReference>
<keyword evidence="4" id="KW-0812">Transmembrane</keyword>
<evidence type="ECO:0000256" key="5">
    <source>
        <dbReference type="ARBA" id="ARBA00022723"/>
    </source>
</evidence>
<dbReference type="InterPro" id="IPR001128">
    <property type="entry name" value="Cyt_P450"/>
</dbReference>
<keyword evidence="7 12" id="KW-0560">Oxidoreductase</keyword>
<comment type="similarity">
    <text evidence="2 12">Belongs to the cytochrome P450 family.</text>
</comment>
<dbReference type="PROSITE" id="PS00086">
    <property type="entry name" value="CYTOCHROME_P450"/>
    <property type="match status" value="1"/>
</dbReference>
<evidence type="ECO:0000256" key="10">
    <source>
        <dbReference type="ARBA" id="ARBA00023136"/>
    </source>
</evidence>